<dbReference type="GO" id="GO:0004741">
    <property type="term" value="F:[pyruvate dehydrogenase (acetyl-transferring)]-phosphatase activity"/>
    <property type="evidence" value="ECO:0007669"/>
    <property type="project" value="TreeGrafter"/>
</dbReference>
<dbReference type="InterPro" id="IPR036457">
    <property type="entry name" value="PPM-type-like_dom_sf"/>
</dbReference>
<dbReference type="GO" id="GO:0005739">
    <property type="term" value="C:mitochondrion"/>
    <property type="evidence" value="ECO:0007669"/>
    <property type="project" value="TreeGrafter"/>
</dbReference>
<feature type="domain" description="PPM-type phosphatase" evidence="1">
    <location>
        <begin position="73"/>
        <end position="593"/>
    </location>
</feature>
<dbReference type="InterPro" id="IPR001932">
    <property type="entry name" value="PPM-type_phosphatase-like_dom"/>
</dbReference>
<organism evidence="2 3">
    <name type="scientific">Paragonimus westermani</name>
    <dbReference type="NCBI Taxonomy" id="34504"/>
    <lineage>
        <taxon>Eukaryota</taxon>
        <taxon>Metazoa</taxon>
        <taxon>Spiralia</taxon>
        <taxon>Lophotrochozoa</taxon>
        <taxon>Platyhelminthes</taxon>
        <taxon>Trematoda</taxon>
        <taxon>Digenea</taxon>
        <taxon>Plagiorchiida</taxon>
        <taxon>Troglotremata</taxon>
        <taxon>Troglotrematidae</taxon>
        <taxon>Paragonimus</taxon>
    </lineage>
</organism>
<dbReference type="SUPFAM" id="SSF81606">
    <property type="entry name" value="PP2C-like"/>
    <property type="match status" value="1"/>
</dbReference>
<protein>
    <submittedName>
        <fullName evidence="2">Pyruvate dehydrogenase phosphatase</fullName>
    </submittedName>
</protein>
<dbReference type="Gene3D" id="3.60.40.10">
    <property type="entry name" value="PPM-type phosphatase domain"/>
    <property type="match status" value="2"/>
</dbReference>
<dbReference type="SMART" id="SM00332">
    <property type="entry name" value="PP2Cc"/>
    <property type="match status" value="1"/>
</dbReference>
<dbReference type="InterPro" id="IPR015655">
    <property type="entry name" value="PP2C"/>
</dbReference>
<evidence type="ECO:0000313" key="3">
    <source>
        <dbReference type="Proteomes" id="UP000324629"/>
    </source>
</evidence>
<dbReference type="EMBL" id="QNGE01003318">
    <property type="protein sequence ID" value="KAA3674205.1"/>
    <property type="molecule type" value="Genomic_DNA"/>
</dbReference>
<dbReference type="Proteomes" id="UP000324629">
    <property type="component" value="Unassembled WGS sequence"/>
</dbReference>
<keyword evidence="3" id="KW-1185">Reference proteome</keyword>
<dbReference type="PROSITE" id="PS51746">
    <property type="entry name" value="PPM_2"/>
    <property type="match status" value="1"/>
</dbReference>
<name>A0A5J4NFC5_9TREM</name>
<evidence type="ECO:0000259" key="1">
    <source>
        <dbReference type="PROSITE" id="PS51746"/>
    </source>
</evidence>
<dbReference type="Pfam" id="PF00481">
    <property type="entry name" value="PP2C"/>
    <property type="match status" value="1"/>
</dbReference>
<evidence type="ECO:0000313" key="2">
    <source>
        <dbReference type="EMBL" id="KAA3674205.1"/>
    </source>
</evidence>
<accession>A0A5J4NFC5</accession>
<dbReference type="AlphaFoldDB" id="A0A5J4NFC5"/>
<gene>
    <name evidence="2" type="ORF">DEA37_0000582</name>
</gene>
<sequence length="601" mass="66531">MHRSAPNQFESSTKGHMSSEISVRAIQLQTNTVDLKAQRFRRSGTDSRVLNVGVNRPVEDRWSAYQFSPNEWSLLSRHAQNEGKSTEADGAHYHGGGTVFSVVDGHGGHACAHAINLLLSDYIVSGLIPPHECEQALTRLRTVEESHAPVNVFEFSEVLWSRPEATLTTASEYIGFPHKSAVESDSSSKSPQRWAPWGPWGPLASSVRNVHFGHLRKVLEEILSFSYDGNESCFEDNSLGDICDPDGFLVASHRSIQEAVAANNPNHLLLQPSLPRVLGVTPHRNQSTSAQSLNSAMFSADVAQLHDRVAWLSRTLRDGLRRLDLDMSLSAQPSRRGPTLDKALLRIVFSGCVATTAFIPCSGKELYVAQVGDCGAVLGSFVPSPASSAATPQPPPSTYSPLDWKAELLVEPHNAENETDVQRLKSSHPIHESDFVIRDDRLLGELMPFRAFGDIRFKWPPEELKHVARLLDLPPNYPIMPSFYSTPPYLYSTPQVVWRPLIQHRDHFLILATDGLWDMLSAKEAVNVVAQHWYDYGCNPSLCGPGDTAATRLIRTALGGDTMDPQRISAHFSMPATVARYYRDDISVIVVYLPTSFPSRT</sequence>
<dbReference type="PANTHER" id="PTHR13832">
    <property type="entry name" value="PROTEIN PHOSPHATASE 2C"/>
    <property type="match status" value="1"/>
</dbReference>
<comment type="caution">
    <text evidence="2">The sequence shown here is derived from an EMBL/GenBank/DDBJ whole genome shotgun (WGS) entry which is preliminary data.</text>
</comment>
<dbReference type="CDD" id="cd00143">
    <property type="entry name" value="PP2Cc"/>
    <property type="match status" value="1"/>
</dbReference>
<dbReference type="PANTHER" id="PTHR13832:SF792">
    <property type="entry name" value="GM14286P"/>
    <property type="match status" value="1"/>
</dbReference>
<proteinExistence type="predicted"/>
<reference evidence="2 3" key="1">
    <citation type="journal article" date="2019" name="Gigascience">
        <title>Whole-genome sequence of the oriental lung fluke Paragonimus westermani.</title>
        <authorList>
            <person name="Oey H."/>
            <person name="Zakrzewski M."/>
            <person name="Narain K."/>
            <person name="Devi K.R."/>
            <person name="Agatsuma T."/>
            <person name="Nawaratna S."/>
            <person name="Gobert G.N."/>
            <person name="Jones M.K."/>
            <person name="Ragan M.A."/>
            <person name="McManus D.P."/>
            <person name="Krause L."/>
        </authorList>
    </citation>
    <scope>NUCLEOTIDE SEQUENCE [LARGE SCALE GENOMIC DNA]</scope>
    <source>
        <strain evidence="2 3">IND2009</strain>
    </source>
</reference>
<keyword evidence="2" id="KW-0670">Pyruvate</keyword>